<keyword evidence="2" id="KW-1185">Reference proteome</keyword>
<sequence>MKAMACCSSLHFLSFFLWFWKPALKKKKPIVMLGLSSVGFLFPCPPLCIPFLVLLCCPLSFTVSLSLYALGSVIPLLWPENGLSSRVGAS</sequence>
<gene>
    <name evidence="1" type="ORF">NC653_016728</name>
</gene>
<name>A0AAD6W035_9ROSI</name>
<accession>A0AAD6W035</accession>
<dbReference type="EMBL" id="JAQIZT010000006">
    <property type="protein sequence ID" value="KAJ6993679.1"/>
    <property type="molecule type" value="Genomic_DNA"/>
</dbReference>
<evidence type="ECO:0000313" key="1">
    <source>
        <dbReference type="EMBL" id="KAJ6993679.1"/>
    </source>
</evidence>
<proteinExistence type="predicted"/>
<organism evidence="1 2">
    <name type="scientific">Populus alba x Populus x berolinensis</name>
    <dbReference type="NCBI Taxonomy" id="444605"/>
    <lineage>
        <taxon>Eukaryota</taxon>
        <taxon>Viridiplantae</taxon>
        <taxon>Streptophyta</taxon>
        <taxon>Embryophyta</taxon>
        <taxon>Tracheophyta</taxon>
        <taxon>Spermatophyta</taxon>
        <taxon>Magnoliopsida</taxon>
        <taxon>eudicotyledons</taxon>
        <taxon>Gunneridae</taxon>
        <taxon>Pentapetalae</taxon>
        <taxon>rosids</taxon>
        <taxon>fabids</taxon>
        <taxon>Malpighiales</taxon>
        <taxon>Salicaceae</taxon>
        <taxon>Saliceae</taxon>
        <taxon>Populus</taxon>
    </lineage>
</organism>
<dbReference type="Proteomes" id="UP001164929">
    <property type="component" value="Chromosome 6"/>
</dbReference>
<evidence type="ECO:0000313" key="2">
    <source>
        <dbReference type="Proteomes" id="UP001164929"/>
    </source>
</evidence>
<protein>
    <submittedName>
        <fullName evidence="1">Uncharacterized protein</fullName>
    </submittedName>
</protein>
<reference evidence="1" key="1">
    <citation type="journal article" date="2023" name="Mol. Ecol. Resour.">
        <title>Chromosome-level genome assembly of a triploid poplar Populus alba 'Berolinensis'.</title>
        <authorList>
            <person name="Chen S."/>
            <person name="Yu Y."/>
            <person name="Wang X."/>
            <person name="Wang S."/>
            <person name="Zhang T."/>
            <person name="Zhou Y."/>
            <person name="He R."/>
            <person name="Meng N."/>
            <person name="Wang Y."/>
            <person name="Liu W."/>
            <person name="Liu Z."/>
            <person name="Liu J."/>
            <person name="Guo Q."/>
            <person name="Huang H."/>
            <person name="Sederoff R.R."/>
            <person name="Wang G."/>
            <person name="Qu G."/>
            <person name="Chen S."/>
        </authorList>
    </citation>
    <scope>NUCLEOTIDE SEQUENCE</scope>
    <source>
        <strain evidence="1">SC-2020</strain>
    </source>
</reference>
<comment type="caution">
    <text evidence="1">The sequence shown here is derived from an EMBL/GenBank/DDBJ whole genome shotgun (WGS) entry which is preliminary data.</text>
</comment>
<dbReference type="AlphaFoldDB" id="A0AAD6W035"/>